<dbReference type="AlphaFoldDB" id="A0A0D7AKP9"/>
<gene>
    <name evidence="1" type="ORF">FISHEDRAFT_70374</name>
</gene>
<organism evidence="1 2">
    <name type="scientific">Fistulina hepatica ATCC 64428</name>
    <dbReference type="NCBI Taxonomy" id="1128425"/>
    <lineage>
        <taxon>Eukaryota</taxon>
        <taxon>Fungi</taxon>
        <taxon>Dikarya</taxon>
        <taxon>Basidiomycota</taxon>
        <taxon>Agaricomycotina</taxon>
        <taxon>Agaricomycetes</taxon>
        <taxon>Agaricomycetidae</taxon>
        <taxon>Agaricales</taxon>
        <taxon>Fistulinaceae</taxon>
        <taxon>Fistulina</taxon>
    </lineage>
</organism>
<accession>A0A0D7AKP9</accession>
<dbReference type="EMBL" id="KN881647">
    <property type="protein sequence ID" value="KIY51876.1"/>
    <property type="molecule type" value="Genomic_DNA"/>
</dbReference>
<protein>
    <submittedName>
        <fullName evidence="1">Uncharacterized protein</fullName>
    </submittedName>
</protein>
<proteinExistence type="predicted"/>
<evidence type="ECO:0000313" key="1">
    <source>
        <dbReference type="EMBL" id="KIY51876.1"/>
    </source>
</evidence>
<name>A0A0D7AKP9_9AGAR</name>
<reference evidence="1 2" key="1">
    <citation type="journal article" date="2015" name="Fungal Genet. Biol.">
        <title>Evolution of novel wood decay mechanisms in Agaricales revealed by the genome sequences of Fistulina hepatica and Cylindrobasidium torrendii.</title>
        <authorList>
            <person name="Floudas D."/>
            <person name="Held B.W."/>
            <person name="Riley R."/>
            <person name="Nagy L.G."/>
            <person name="Koehler G."/>
            <person name="Ransdell A.S."/>
            <person name="Younus H."/>
            <person name="Chow J."/>
            <person name="Chiniquy J."/>
            <person name="Lipzen A."/>
            <person name="Tritt A."/>
            <person name="Sun H."/>
            <person name="Haridas S."/>
            <person name="LaButti K."/>
            <person name="Ohm R.A."/>
            <person name="Kues U."/>
            <person name="Blanchette R.A."/>
            <person name="Grigoriev I.V."/>
            <person name="Minto R.E."/>
            <person name="Hibbett D.S."/>
        </authorList>
    </citation>
    <scope>NUCLEOTIDE SEQUENCE [LARGE SCALE GENOMIC DNA]</scope>
    <source>
        <strain evidence="1 2">ATCC 64428</strain>
    </source>
</reference>
<sequence length="281" mass="30737">MYPTPISSHALLCGFPFYWSSSLGTSSNTLAPALTFHSSYQRPSQEQRQCRRIQISSSPGIPRPTWIERSVDATYSGCKLIAHPDQTRGPLPQLQPCVVDGANICLPRACSSALPALVGERVGTATSEARVAHEPGVADLSTPHAHGIVRDVWPGVTLPDGRPVRVRQRHNPLVRRRRVQGAMQHRHCVARDTAYRRDDGQYLSDPHKQATRSSEVGLISRAVSSAHAHDEAEKICGRPFSQHCILTTLKGSTVSSDPAQHACLPTWPTAFDPALAARSRR</sequence>
<evidence type="ECO:0000313" key="2">
    <source>
        <dbReference type="Proteomes" id="UP000054144"/>
    </source>
</evidence>
<keyword evidence="2" id="KW-1185">Reference proteome</keyword>
<dbReference type="Proteomes" id="UP000054144">
    <property type="component" value="Unassembled WGS sequence"/>
</dbReference>